<dbReference type="FunFam" id="2.170.150.80:FF:000002">
    <property type="entry name" value="Nac domain-containing protein 86"/>
    <property type="match status" value="1"/>
</dbReference>
<keyword evidence="9" id="KW-0804">Transcription</keyword>
<feature type="region of interest" description="Disordered" evidence="11">
    <location>
        <begin position="497"/>
        <end position="529"/>
    </location>
</feature>
<keyword evidence="15" id="KW-1185">Reference proteome</keyword>
<dbReference type="GO" id="GO:0005634">
    <property type="term" value="C:nucleus"/>
    <property type="evidence" value="ECO:0007669"/>
    <property type="project" value="UniProtKB-SubCell"/>
</dbReference>
<dbReference type="AlphaFoldDB" id="A0AAV7GN19"/>
<evidence type="ECO:0000256" key="7">
    <source>
        <dbReference type="ARBA" id="ARBA00023136"/>
    </source>
</evidence>
<dbReference type="GO" id="GO:0000976">
    <property type="term" value="F:transcription cis-regulatory region binding"/>
    <property type="evidence" value="ECO:0007669"/>
    <property type="project" value="UniProtKB-ARBA"/>
</dbReference>
<accession>A0AAV7GN19</accession>
<evidence type="ECO:0000256" key="2">
    <source>
        <dbReference type="ARBA" id="ARBA00004167"/>
    </source>
</evidence>
<dbReference type="InterPro" id="IPR036093">
    <property type="entry name" value="NAC_dom_sf"/>
</dbReference>
<evidence type="ECO:0000259" key="13">
    <source>
        <dbReference type="PROSITE" id="PS51005"/>
    </source>
</evidence>
<feature type="transmembrane region" description="Helical" evidence="12">
    <location>
        <begin position="608"/>
        <end position="630"/>
    </location>
</feature>
<evidence type="ECO:0000256" key="11">
    <source>
        <dbReference type="SAM" id="MobiDB-lite"/>
    </source>
</evidence>
<evidence type="ECO:0000256" key="5">
    <source>
        <dbReference type="ARBA" id="ARBA00023015"/>
    </source>
</evidence>
<evidence type="ECO:0000256" key="9">
    <source>
        <dbReference type="ARBA" id="ARBA00023163"/>
    </source>
</evidence>
<keyword evidence="7 12" id="KW-0472">Membrane</keyword>
<evidence type="ECO:0000313" key="15">
    <source>
        <dbReference type="Proteomes" id="UP000775213"/>
    </source>
</evidence>
<dbReference type="Proteomes" id="UP000775213">
    <property type="component" value="Unassembled WGS sequence"/>
</dbReference>
<dbReference type="SUPFAM" id="SSF101941">
    <property type="entry name" value="NAC domain"/>
    <property type="match status" value="1"/>
</dbReference>
<name>A0AAV7GN19_DENCH</name>
<evidence type="ECO:0000256" key="3">
    <source>
        <dbReference type="ARBA" id="ARBA00022692"/>
    </source>
</evidence>
<keyword evidence="6" id="KW-0238">DNA-binding</keyword>
<dbReference type="Pfam" id="PF02365">
    <property type="entry name" value="NAM"/>
    <property type="match status" value="1"/>
</dbReference>
<keyword evidence="8" id="KW-0010">Activator</keyword>
<comment type="subcellular location">
    <subcellularLocation>
        <location evidence="2">Membrane</location>
        <topology evidence="2">Single-pass membrane protein</topology>
    </subcellularLocation>
    <subcellularLocation>
        <location evidence="1">Nucleus</location>
    </subcellularLocation>
</comment>
<dbReference type="EMBL" id="JAGFBR010000013">
    <property type="protein sequence ID" value="KAH0457010.1"/>
    <property type="molecule type" value="Genomic_DNA"/>
</dbReference>
<feature type="region of interest" description="Disordered" evidence="11">
    <location>
        <begin position="560"/>
        <end position="579"/>
    </location>
</feature>
<protein>
    <recommendedName>
        <fullName evidence="13">NAC domain-containing protein</fullName>
    </recommendedName>
</protein>
<proteinExistence type="predicted"/>
<evidence type="ECO:0000256" key="1">
    <source>
        <dbReference type="ARBA" id="ARBA00004123"/>
    </source>
</evidence>
<sequence length="633" mass="70101">MATLEVLPLESLPLGFRFRPTDEELMNHYLKRKINGRIKADGAVIPEVDVCKYEPWDLPEKSIIKSGDPEWFFFAPKDRKYPNGRRSNRATEAGYWKATGKDRHIKTRTPSPMDIGMKKTLVFYRGRAPKGERTGWIIHEYRTVEPEFDQGGFVLCRLIKKPEENIVISNADRIDGSIFSPDIIWSSPDTTVQGDDALDEITPLHQEIVPPNWLETVDESMTRSEETHSYSDITADIGASGIYLDNLKDDPDPSNLSSLNLGCEQNDSDLFYYNSPSNMSYLHFDNNGVGASLKDEDDDIAKFLDAILAADEECLPEFNKFLGNTTEAVPSTQVCPIKQETFLDNTSGIDSIIGDNADVEVLLPQDAPCLAASYQMSGPISPSSYFMPPTSNSYNVLGPQFDAFMKSVDVHHPKNSTVNELQSMNSFNGNIMFEGSDASETLFRVTDLENFSGADNSTGIGIKLRPPRKRTSANLNQLGSQGMAAHGNASRRIRLQTSLRTGSTVITSRNSSSSNGDHGEKAEISESGNNAEFEIRKMAYFGPSDNDDNALPLHAEDAASPIERKHTSSNNSQTPDPILRLRTKEPNDLCAKPEGTLKEAPKVASINFGRVTVVLPVILCVLCIGIGWFFSYR</sequence>
<gene>
    <name evidence="14" type="ORF">IEQ34_014917</name>
</gene>
<organism evidence="14 15">
    <name type="scientific">Dendrobium chrysotoxum</name>
    <name type="common">Orchid</name>
    <dbReference type="NCBI Taxonomy" id="161865"/>
    <lineage>
        <taxon>Eukaryota</taxon>
        <taxon>Viridiplantae</taxon>
        <taxon>Streptophyta</taxon>
        <taxon>Embryophyta</taxon>
        <taxon>Tracheophyta</taxon>
        <taxon>Spermatophyta</taxon>
        <taxon>Magnoliopsida</taxon>
        <taxon>Liliopsida</taxon>
        <taxon>Asparagales</taxon>
        <taxon>Orchidaceae</taxon>
        <taxon>Epidendroideae</taxon>
        <taxon>Malaxideae</taxon>
        <taxon>Dendrobiinae</taxon>
        <taxon>Dendrobium</taxon>
    </lineage>
</organism>
<feature type="compositionally biased region" description="Polar residues" evidence="11">
    <location>
        <begin position="497"/>
        <end position="507"/>
    </location>
</feature>
<evidence type="ECO:0000256" key="12">
    <source>
        <dbReference type="SAM" id="Phobius"/>
    </source>
</evidence>
<keyword evidence="3 12" id="KW-0812">Transmembrane</keyword>
<evidence type="ECO:0000256" key="6">
    <source>
        <dbReference type="ARBA" id="ARBA00023125"/>
    </source>
</evidence>
<dbReference type="PROSITE" id="PS51005">
    <property type="entry name" value="NAC"/>
    <property type="match status" value="1"/>
</dbReference>
<evidence type="ECO:0000256" key="8">
    <source>
        <dbReference type="ARBA" id="ARBA00023159"/>
    </source>
</evidence>
<keyword evidence="4 12" id="KW-1133">Transmembrane helix</keyword>
<dbReference type="GO" id="GO:0016020">
    <property type="term" value="C:membrane"/>
    <property type="evidence" value="ECO:0007669"/>
    <property type="project" value="UniProtKB-SubCell"/>
</dbReference>
<dbReference type="GO" id="GO:0006355">
    <property type="term" value="P:regulation of DNA-templated transcription"/>
    <property type="evidence" value="ECO:0007669"/>
    <property type="project" value="InterPro"/>
</dbReference>
<dbReference type="PANTHER" id="PTHR31744:SF216">
    <property type="entry name" value="NAC TRANSCRIPTION FACTOR"/>
    <property type="match status" value="1"/>
</dbReference>
<evidence type="ECO:0000256" key="4">
    <source>
        <dbReference type="ARBA" id="ARBA00022989"/>
    </source>
</evidence>
<evidence type="ECO:0000313" key="14">
    <source>
        <dbReference type="EMBL" id="KAH0457010.1"/>
    </source>
</evidence>
<reference evidence="14 15" key="1">
    <citation type="journal article" date="2021" name="Hortic Res">
        <title>Chromosome-scale assembly of the Dendrobium chrysotoxum genome enhances the understanding of orchid evolution.</title>
        <authorList>
            <person name="Zhang Y."/>
            <person name="Zhang G.Q."/>
            <person name="Zhang D."/>
            <person name="Liu X.D."/>
            <person name="Xu X.Y."/>
            <person name="Sun W.H."/>
            <person name="Yu X."/>
            <person name="Zhu X."/>
            <person name="Wang Z.W."/>
            <person name="Zhao X."/>
            <person name="Zhong W.Y."/>
            <person name="Chen H."/>
            <person name="Yin W.L."/>
            <person name="Huang T."/>
            <person name="Niu S.C."/>
            <person name="Liu Z.J."/>
        </authorList>
    </citation>
    <scope>NUCLEOTIDE SEQUENCE [LARGE SCALE GENOMIC DNA]</scope>
    <source>
        <strain evidence="14">Lindl</strain>
    </source>
</reference>
<comment type="caution">
    <text evidence="14">The sequence shown here is derived from an EMBL/GenBank/DDBJ whole genome shotgun (WGS) entry which is preliminary data.</text>
</comment>
<keyword evidence="5" id="KW-0805">Transcription regulation</keyword>
<keyword evidence="10" id="KW-0539">Nucleus</keyword>
<dbReference type="Gene3D" id="2.170.150.80">
    <property type="entry name" value="NAC domain"/>
    <property type="match status" value="1"/>
</dbReference>
<feature type="domain" description="NAC" evidence="13">
    <location>
        <begin position="12"/>
        <end position="161"/>
    </location>
</feature>
<dbReference type="PANTHER" id="PTHR31744">
    <property type="entry name" value="PROTEIN CUP-SHAPED COTYLEDON 2-RELATED"/>
    <property type="match status" value="1"/>
</dbReference>
<dbReference type="InterPro" id="IPR003441">
    <property type="entry name" value="NAC-dom"/>
</dbReference>
<evidence type="ECO:0000256" key="10">
    <source>
        <dbReference type="ARBA" id="ARBA00023242"/>
    </source>
</evidence>